<evidence type="ECO:0000313" key="7">
    <source>
        <dbReference type="Proteomes" id="UP000288716"/>
    </source>
</evidence>
<dbReference type="InterPro" id="IPR001680">
    <property type="entry name" value="WD40_rpt"/>
</dbReference>
<dbReference type="Gene3D" id="2.130.10.10">
    <property type="entry name" value="YVTN repeat-like/Quinoprotein amine dehydrogenase"/>
    <property type="match status" value="3"/>
</dbReference>
<dbReference type="InterPro" id="IPR015943">
    <property type="entry name" value="WD40/YVTN_repeat-like_dom_sf"/>
</dbReference>
<organism evidence="6 7">
    <name type="scientific">Leptotrombidium deliense</name>
    <dbReference type="NCBI Taxonomy" id="299467"/>
    <lineage>
        <taxon>Eukaryota</taxon>
        <taxon>Metazoa</taxon>
        <taxon>Ecdysozoa</taxon>
        <taxon>Arthropoda</taxon>
        <taxon>Chelicerata</taxon>
        <taxon>Arachnida</taxon>
        <taxon>Acari</taxon>
        <taxon>Acariformes</taxon>
        <taxon>Trombidiformes</taxon>
        <taxon>Prostigmata</taxon>
        <taxon>Anystina</taxon>
        <taxon>Parasitengona</taxon>
        <taxon>Trombiculoidea</taxon>
        <taxon>Trombiculidae</taxon>
        <taxon>Leptotrombidium</taxon>
    </lineage>
</organism>
<evidence type="ECO:0000256" key="4">
    <source>
        <dbReference type="ARBA" id="ARBA00041558"/>
    </source>
</evidence>
<name>A0A443SU65_9ACAR</name>
<dbReference type="PANTHER" id="PTHR13211:SF0">
    <property type="entry name" value="TELOMERASE CAJAL BODY PROTEIN 1"/>
    <property type="match status" value="1"/>
</dbReference>
<dbReference type="SUPFAM" id="SSF50978">
    <property type="entry name" value="WD40 repeat-like"/>
    <property type="match status" value="1"/>
</dbReference>
<keyword evidence="2" id="KW-0677">Repeat</keyword>
<evidence type="ECO:0000256" key="5">
    <source>
        <dbReference type="PROSITE-ProRule" id="PRU00221"/>
    </source>
</evidence>
<accession>A0A443SU65</accession>
<sequence>SPDGSCILTNSEDHKLRLFNIPSELCTLPLSLQNINISISSVLTMAESEIIYDYCWYPKMNSNDASTSLLLSTSKDNPIHVWDAYTGQIVSTFKCYNHLDELVAAHSLCFSSDGSRLYSGFDKCIRVFDSSRPGRDCDVRYTYGDKIGQKGIISCIATTPQKPSLYAAGSYGKHVGIYDENSEEEICVLEGQNGGITHLMFSVDGNMLYSGGRKDDEILCWDLRNYGDVMFAMQRSVTTNQRIYFDVSPDGCFLVSGNDDGTATFWDLCSYSINSNDKYLPALKHMKVHSDCVNGVSFHPSLPLIATSSGQRRFMQIKDEYSDDNEDKDEPIFSTQNLITENSLKLWWLSEIPSFTD</sequence>
<dbReference type="Proteomes" id="UP000288716">
    <property type="component" value="Unassembled WGS sequence"/>
</dbReference>
<keyword evidence="1 5" id="KW-0853">WD repeat</keyword>
<proteinExistence type="inferred from homology"/>
<dbReference type="VEuPathDB" id="VectorBase:LDEU000975"/>
<dbReference type="STRING" id="299467.A0A443SU65"/>
<feature type="non-terminal residue" evidence="6">
    <location>
        <position position="357"/>
    </location>
</feature>
<protein>
    <recommendedName>
        <fullName evidence="4">WD repeat-containing protein 79</fullName>
    </recommendedName>
</protein>
<dbReference type="InterPro" id="IPR036322">
    <property type="entry name" value="WD40_repeat_dom_sf"/>
</dbReference>
<reference evidence="6 7" key="1">
    <citation type="journal article" date="2018" name="Gigascience">
        <title>Genomes of trombidid mites reveal novel predicted allergens and laterally-transferred genes associated with secondary metabolism.</title>
        <authorList>
            <person name="Dong X."/>
            <person name="Chaisiri K."/>
            <person name="Xia D."/>
            <person name="Armstrong S.D."/>
            <person name="Fang Y."/>
            <person name="Donnelly M.J."/>
            <person name="Kadowaki T."/>
            <person name="McGarry J.W."/>
            <person name="Darby A.C."/>
            <person name="Makepeace B.L."/>
        </authorList>
    </citation>
    <scope>NUCLEOTIDE SEQUENCE [LARGE SCALE GENOMIC DNA]</scope>
    <source>
        <strain evidence="6">UoL-UT</strain>
    </source>
</reference>
<dbReference type="GO" id="GO:0003723">
    <property type="term" value="F:RNA binding"/>
    <property type="evidence" value="ECO:0007669"/>
    <property type="project" value="TreeGrafter"/>
</dbReference>
<evidence type="ECO:0000256" key="2">
    <source>
        <dbReference type="ARBA" id="ARBA00022737"/>
    </source>
</evidence>
<feature type="non-terminal residue" evidence="6">
    <location>
        <position position="1"/>
    </location>
</feature>
<dbReference type="EMBL" id="NCKV01000282">
    <property type="protein sequence ID" value="RWS31061.1"/>
    <property type="molecule type" value="Genomic_DNA"/>
</dbReference>
<feature type="repeat" description="WD" evidence="5">
    <location>
        <begin position="248"/>
        <end position="268"/>
    </location>
</feature>
<dbReference type="AlphaFoldDB" id="A0A443SU65"/>
<dbReference type="PROSITE" id="PS50082">
    <property type="entry name" value="WD_REPEATS_2"/>
    <property type="match status" value="2"/>
</dbReference>
<keyword evidence="7" id="KW-1185">Reference proteome</keyword>
<dbReference type="GO" id="GO:0030576">
    <property type="term" value="P:Cajal body organization"/>
    <property type="evidence" value="ECO:0007669"/>
    <property type="project" value="TreeGrafter"/>
</dbReference>
<dbReference type="OrthoDB" id="239865at2759"/>
<comment type="caution">
    <text evidence="6">The sequence shown here is derived from an EMBL/GenBank/DDBJ whole genome shotgun (WGS) entry which is preliminary data.</text>
</comment>
<dbReference type="GO" id="GO:0015030">
    <property type="term" value="C:Cajal body"/>
    <property type="evidence" value="ECO:0007669"/>
    <property type="project" value="TreeGrafter"/>
</dbReference>
<dbReference type="SMART" id="SM00320">
    <property type="entry name" value="WD40"/>
    <property type="match status" value="6"/>
</dbReference>
<dbReference type="PROSITE" id="PS00678">
    <property type="entry name" value="WD_REPEATS_1"/>
    <property type="match status" value="1"/>
</dbReference>
<comment type="similarity">
    <text evidence="3">Belongs to the TCAB1 family.</text>
</comment>
<dbReference type="Pfam" id="PF00400">
    <property type="entry name" value="WD40"/>
    <property type="match status" value="4"/>
</dbReference>
<dbReference type="InterPro" id="IPR051150">
    <property type="entry name" value="SWT21/TCAB1_mRNA_Telomere"/>
</dbReference>
<evidence type="ECO:0000313" key="6">
    <source>
        <dbReference type="EMBL" id="RWS31061.1"/>
    </source>
</evidence>
<evidence type="ECO:0000256" key="1">
    <source>
        <dbReference type="ARBA" id="ARBA00022574"/>
    </source>
</evidence>
<dbReference type="InterPro" id="IPR019775">
    <property type="entry name" value="WD40_repeat_CS"/>
</dbReference>
<dbReference type="PANTHER" id="PTHR13211">
    <property type="entry name" value="TELOMERASE CAJAL BODY PROTEIN 1"/>
    <property type="match status" value="1"/>
</dbReference>
<gene>
    <name evidence="6" type="ORF">B4U80_05124</name>
</gene>
<feature type="repeat" description="WD" evidence="5">
    <location>
        <begin position="68"/>
        <end position="92"/>
    </location>
</feature>
<evidence type="ECO:0000256" key="3">
    <source>
        <dbReference type="ARBA" id="ARBA00038279"/>
    </source>
</evidence>